<evidence type="ECO:0000313" key="3">
    <source>
        <dbReference type="WBParaSite" id="TREG1_134630.1"/>
    </source>
</evidence>
<reference evidence="3 4" key="2">
    <citation type="submission" date="2023-11" db="UniProtKB">
        <authorList>
            <consortium name="WormBaseParasite"/>
        </authorList>
    </citation>
    <scope>IDENTIFICATION</scope>
</reference>
<feature type="compositionally biased region" description="Polar residues" evidence="1">
    <location>
        <begin position="267"/>
        <end position="291"/>
    </location>
</feature>
<feature type="compositionally biased region" description="Low complexity" evidence="1">
    <location>
        <begin position="251"/>
        <end position="266"/>
    </location>
</feature>
<evidence type="ECO:0000313" key="2">
    <source>
        <dbReference type="Proteomes" id="UP000050795"/>
    </source>
</evidence>
<evidence type="ECO:0000256" key="1">
    <source>
        <dbReference type="SAM" id="MobiDB-lite"/>
    </source>
</evidence>
<feature type="region of interest" description="Disordered" evidence="1">
    <location>
        <begin position="158"/>
        <end position="178"/>
    </location>
</feature>
<feature type="region of interest" description="Disordered" evidence="1">
    <location>
        <begin position="209"/>
        <end position="291"/>
    </location>
</feature>
<dbReference type="Proteomes" id="UP000050795">
    <property type="component" value="Unassembled WGS sequence"/>
</dbReference>
<protein>
    <submittedName>
        <fullName evidence="3 4">Uncharacterized protein</fullName>
    </submittedName>
</protein>
<evidence type="ECO:0000313" key="4">
    <source>
        <dbReference type="WBParaSite" id="TREG1_134630.3"/>
    </source>
</evidence>
<dbReference type="AlphaFoldDB" id="A0AA85J1C3"/>
<dbReference type="WBParaSite" id="TREG1_134630.3">
    <property type="protein sequence ID" value="TREG1_134630.3"/>
    <property type="gene ID" value="TREG1_134630"/>
</dbReference>
<organism evidence="2 3">
    <name type="scientific">Trichobilharzia regenti</name>
    <name type="common">Nasal bird schistosome</name>
    <dbReference type="NCBI Taxonomy" id="157069"/>
    <lineage>
        <taxon>Eukaryota</taxon>
        <taxon>Metazoa</taxon>
        <taxon>Spiralia</taxon>
        <taxon>Lophotrochozoa</taxon>
        <taxon>Platyhelminthes</taxon>
        <taxon>Trematoda</taxon>
        <taxon>Digenea</taxon>
        <taxon>Strigeidida</taxon>
        <taxon>Schistosomatoidea</taxon>
        <taxon>Schistosomatidae</taxon>
        <taxon>Trichobilharzia</taxon>
    </lineage>
</organism>
<reference evidence="2" key="1">
    <citation type="submission" date="2022-06" db="EMBL/GenBank/DDBJ databases">
        <authorList>
            <person name="Berger JAMES D."/>
            <person name="Berger JAMES D."/>
        </authorList>
    </citation>
    <scope>NUCLEOTIDE SEQUENCE [LARGE SCALE GENOMIC DNA]</scope>
</reference>
<keyword evidence="2" id="KW-1185">Reference proteome</keyword>
<name>A0AA85J1C3_TRIRE</name>
<proteinExistence type="predicted"/>
<dbReference type="WBParaSite" id="TREG1_134630.1">
    <property type="protein sequence ID" value="TREG1_134630.1"/>
    <property type="gene ID" value="TREG1_134630"/>
</dbReference>
<accession>A0AA85J1C3</accession>
<feature type="region of interest" description="Disordered" evidence="1">
    <location>
        <begin position="132"/>
        <end position="151"/>
    </location>
</feature>
<feature type="compositionally biased region" description="Basic and acidic residues" evidence="1">
    <location>
        <begin position="223"/>
        <end position="238"/>
    </location>
</feature>
<sequence length="333" mass="37395">MKLESTVQKRNLVNNANLYKPQINRTSVTHLYGWNEQNALLSMYRKPAGRITGTGITGGGQVGGGKPDRYIHQKQARIGGKEYKFYHYDEPHAYILQYRRDCTRISNTKGNCDKGPLEEFTKSMLKDAVHVENDNESQNKTSPPPEYSDLTQLYTSETNNSHTQGNISSDAKNKKSSVSINTANRHMWVNTSVPVGSRNILSIKFSNLDISTPNMNHSKQKLPKKESLTPKRMTDSRSSRPCSGKSIIGLNNSSNTSNNNNNNHSSYQQSILPPKDNITSKLKSESATQEGNLNQSIHNASHPGFWPLLYKKLLQLQADLYGITTEEEMYVDV</sequence>